<dbReference type="RefSeq" id="XP_066668084.1">
    <property type="nucleotide sequence ID" value="XM_066812742.1"/>
</dbReference>
<comment type="caution">
    <text evidence="1">The sequence shown here is derived from an EMBL/GenBank/DDBJ whole genome shotgun (WGS) entry which is preliminary data.</text>
</comment>
<dbReference type="PANTHER" id="PTHR31642:SF294">
    <property type="entry name" value="ACETYLTRANSFERASE MATC1"/>
    <property type="match status" value="1"/>
</dbReference>
<dbReference type="Proteomes" id="UP001433268">
    <property type="component" value="Unassembled WGS sequence"/>
</dbReference>
<dbReference type="GeneID" id="92045802"/>
<dbReference type="EMBL" id="JAQQWN010000006">
    <property type="protein sequence ID" value="KAK8080609.1"/>
    <property type="molecule type" value="Genomic_DNA"/>
</dbReference>
<dbReference type="InterPro" id="IPR050317">
    <property type="entry name" value="Plant_Fungal_Acyltransferase"/>
</dbReference>
<proteinExistence type="predicted"/>
<dbReference type="Gene3D" id="3.30.559.10">
    <property type="entry name" value="Chloramphenicol acetyltransferase-like domain"/>
    <property type="match status" value="2"/>
</dbReference>
<evidence type="ECO:0000313" key="2">
    <source>
        <dbReference type="Proteomes" id="UP001433268"/>
    </source>
</evidence>
<sequence length="425" mass="47341">MDAHPLARRLPAKTGDMPSIHEGCRLFREFSIPSALPNNIKHYLSTDEPLICLHVHSFADGTLVSITFPHLLADAMGMAGLLQAWSGLLRDPAHTSPMHLAGAREDVVAQIGTEGDKTARDTKFALEDKQTTGISLLLFIARYAMDLWAHRNVETRHIYLPAGFVAHLRCEAEEEWMADGADDGSTKPVPFLSDGDLITAWGARMVLSSASSKGSALICNVFDMRKRLLGLSAPSSSSSSPYLQNLILPSTTFLDAEEARTLSTSQIARRVRRALVEQTTDAQVRSLMRIARAWFSRLGTMPLFARWDTNRVFACSNWSKARFFHHAGLFDPATTANTTVTTTPLSSHQKEMYENDDACKSSVKKKNKKKKPLAFWGTTLAVDDTPRDAFIVYGQDHDGDYWVHAYLRKETWDLIQLELDQYGIA</sequence>
<name>A0ABR1WAT8_9PEZI</name>
<protein>
    <submittedName>
        <fullName evidence="1">Uncharacterized protein</fullName>
    </submittedName>
</protein>
<dbReference type="PANTHER" id="PTHR31642">
    <property type="entry name" value="TRICHOTHECENE 3-O-ACETYLTRANSFERASE"/>
    <property type="match status" value="1"/>
</dbReference>
<evidence type="ECO:0000313" key="1">
    <source>
        <dbReference type="EMBL" id="KAK8080609.1"/>
    </source>
</evidence>
<accession>A0ABR1WAT8</accession>
<gene>
    <name evidence="1" type="ORF">PG997_008427</name>
</gene>
<reference evidence="1 2" key="1">
    <citation type="submission" date="2023-01" db="EMBL/GenBank/DDBJ databases">
        <title>Analysis of 21 Apiospora genomes using comparative genomics revels a genus with tremendous synthesis potential of carbohydrate active enzymes and secondary metabolites.</title>
        <authorList>
            <person name="Sorensen T."/>
        </authorList>
    </citation>
    <scope>NUCLEOTIDE SEQUENCE [LARGE SCALE GENOMIC DNA]</scope>
    <source>
        <strain evidence="1 2">CBS 114990</strain>
    </source>
</reference>
<organism evidence="1 2">
    <name type="scientific">Apiospora hydei</name>
    <dbReference type="NCBI Taxonomy" id="1337664"/>
    <lineage>
        <taxon>Eukaryota</taxon>
        <taxon>Fungi</taxon>
        <taxon>Dikarya</taxon>
        <taxon>Ascomycota</taxon>
        <taxon>Pezizomycotina</taxon>
        <taxon>Sordariomycetes</taxon>
        <taxon>Xylariomycetidae</taxon>
        <taxon>Amphisphaeriales</taxon>
        <taxon>Apiosporaceae</taxon>
        <taxon>Apiospora</taxon>
    </lineage>
</organism>
<keyword evidence="2" id="KW-1185">Reference proteome</keyword>
<dbReference type="InterPro" id="IPR023213">
    <property type="entry name" value="CAT-like_dom_sf"/>
</dbReference>